<accession>A0ABT9XKN4</accession>
<evidence type="ECO:0008006" key="4">
    <source>
        <dbReference type="Google" id="ProtNLM"/>
    </source>
</evidence>
<proteinExistence type="predicted"/>
<evidence type="ECO:0000313" key="3">
    <source>
        <dbReference type="Proteomes" id="UP001232973"/>
    </source>
</evidence>
<dbReference type="Proteomes" id="UP001232973">
    <property type="component" value="Unassembled WGS sequence"/>
</dbReference>
<protein>
    <recommendedName>
        <fullName evidence="4">Lipoprotein</fullName>
    </recommendedName>
</protein>
<name>A0ABT9XKN4_9BACL</name>
<reference evidence="2 3" key="1">
    <citation type="submission" date="2023-07" db="EMBL/GenBank/DDBJ databases">
        <title>Genomic Encyclopedia of Type Strains, Phase IV (KMG-IV): sequencing the most valuable type-strain genomes for metagenomic binning, comparative biology and taxonomic classification.</title>
        <authorList>
            <person name="Goeker M."/>
        </authorList>
    </citation>
    <scope>NUCLEOTIDE SEQUENCE [LARGE SCALE GENOMIC DNA]</scope>
    <source>
        <strain evidence="2 3">DSM 4006</strain>
    </source>
</reference>
<gene>
    <name evidence="2" type="ORF">J2S03_002738</name>
</gene>
<evidence type="ECO:0000313" key="2">
    <source>
        <dbReference type="EMBL" id="MDQ0190871.1"/>
    </source>
</evidence>
<feature type="signal peptide" evidence="1">
    <location>
        <begin position="1"/>
        <end position="30"/>
    </location>
</feature>
<keyword evidence="1" id="KW-0732">Signal</keyword>
<feature type="chain" id="PRO_5047059944" description="Lipoprotein" evidence="1">
    <location>
        <begin position="31"/>
        <end position="248"/>
    </location>
</feature>
<organism evidence="2 3">
    <name type="scientific">Alicyclobacillus cycloheptanicus</name>
    <dbReference type="NCBI Taxonomy" id="1457"/>
    <lineage>
        <taxon>Bacteria</taxon>
        <taxon>Bacillati</taxon>
        <taxon>Bacillota</taxon>
        <taxon>Bacilli</taxon>
        <taxon>Bacillales</taxon>
        <taxon>Alicyclobacillaceae</taxon>
        <taxon>Alicyclobacillus</taxon>
    </lineage>
</organism>
<dbReference type="EMBL" id="JAUSTP010000026">
    <property type="protein sequence ID" value="MDQ0190871.1"/>
    <property type="molecule type" value="Genomic_DNA"/>
</dbReference>
<dbReference type="PROSITE" id="PS51257">
    <property type="entry name" value="PROKAR_LIPOPROTEIN"/>
    <property type="match status" value="1"/>
</dbReference>
<evidence type="ECO:0000256" key="1">
    <source>
        <dbReference type="SAM" id="SignalP"/>
    </source>
</evidence>
<dbReference type="RefSeq" id="WP_274456521.1">
    <property type="nucleotide sequence ID" value="NZ_CP067097.1"/>
</dbReference>
<comment type="caution">
    <text evidence="2">The sequence shown here is derived from an EMBL/GenBank/DDBJ whole genome shotgun (WGS) entry which is preliminary data.</text>
</comment>
<sequence length="248" mass="27406">MDKMIRHKMFIVLLLLSAVIVSGCATSENAVNTSPPQPDKLGSVDIRLVKTIPVPQEKAQTPADTVRNGVIWTLTNGHTVTAEKAKQVLNIDFQNTAVVDVKVPDVSKWFYIFYLHKVKKSWSIIGVVGAQVFHSNHIVQPLPAPYEHLIGTRTAETGVGTFWLYYDAQSVISMGNIKISTEYPLPKGKRVTLPNGQSATLVRQNGVNFVYYPSSPGRFVWIGGNVPYRSILQLAGNKDLSFTQTPLD</sequence>
<keyword evidence="3" id="KW-1185">Reference proteome</keyword>